<feature type="chain" id="PRO_5045504163" evidence="3">
    <location>
        <begin position="19"/>
        <end position="862"/>
    </location>
</feature>
<keyword evidence="5" id="KW-1185">Reference proteome</keyword>
<keyword evidence="2" id="KW-0472">Membrane</keyword>
<dbReference type="EMBL" id="CP092900">
    <property type="protein sequence ID" value="UTC24414.1"/>
    <property type="molecule type" value="Genomic_DNA"/>
</dbReference>
<protein>
    <submittedName>
        <fullName evidence="4">DotA/TraY family protein</fullName>
    </submittedName>
</protein>
<feature type="transmembrane region" description="Helical" evidence="2">
    <location>
        <begin position="628"/>
        <end position="652"/>
    </location>
</feature>
<evidence type="ECO:0000256" key="3">
    <source>
        <dbReference type="SAM" id="SignalP"/>
    </source>
</evidence>
<evidence type="ECO:0000256" key="1">
    <source>
        <dbReference type="SAM" id="MobiDB-lite"/>
    </source>
</evidence>
<evidence type="ECO:0000313" key="5">
    <source>
        <dbReference type="Proteomes" id="UP001055955"/>
    </source>
</evidence>
<proteinExistence type="predicted"/>
<feature type="transmembrane region" description="Helical" evidence="2">
    <location>
        <begin position="579"/>
        <end position="607"/>
    </location>
</feature>
<organism evidence="4 5">
    <name type="scientific">Candidatus Comchoanobacter bicostacola</name>
    <dbReference type="NCBI Taxonomy" id="2919598"/>
    <lineage>
        <taxon>Bacteria</taxon>
        <taxon>Pseudomonadati</taxon>
        <taxon>Pseudomonadota</taxon>
        <taxon>Gammaproteobacteria</taxon>
        <taxon>Candidatus Comchoanobacterales</taxon>
        <taxon>Candidatus Comchoanobacteraceae</taxon>
        <taxon>Candidatus Comchoanobacter</taxon>
    </lineage>
</organism>
<keyword evidence="2" id="KW-0812">Transmembrane</keyword>
<reference evidence="4 5" key="1">
    <citation type="journal article" date="2022" name="Nat. Microbiol.">
        <title>The microbiome of a bacterivorous marine choanoflagellate contains a resource-demanding obligate bacterial associate.</title>
        <authorList>
            <person name="Needham D.M."/>
            <person name="Poirier C."/>
            <person name="Bachy C."/>
            <person name="George E.E."/>
            <person name="Wilken S."/>
            <person name="Yung C.C.M."/>
            <person name="Limardo A.J."/>
            <person name="Morando M."/>
            <person name="Sudek L."/>
            <person name="Malmstrom R.R."/>
            <person name="Keeling P.J."/>
            <person name="Santoro A.E."/>
            <person name="Worden A.Z."/>
        </authorList>
    </citation>
    <scope>NUCLEOTIDE SEQUENCE [LARGE SCALE GENOMIC DNA]</scope>
    <source>
        <strain evidence="4 5">Comchoano-1</strain>
    </source>
</reference>
<feature type="transmembrane region" description="Helical" evidence="2">
    <location>
        <begin position="88"/>
        <end position="107"/>
    </location>
</feature>
<feature type="transmembrane region" description="Helical" evidence="2">
    <location>
        <begin position="672"/>
        <end position="701"/>
    </location>
</feature>
<gene>
    <name evidence="4" type="ORF">MMH89_04175</name>
</gene>
<dbReference type="RefSeq" id="WP_258568197.1">
    <property type="nucleotide sequence ID" value="NZ_CP092900.1"/>
</dbReference>
<accession>A0ABY5DKK1</accession>
<feature type="signal peptide" evidence="3">
    <location>
        <begin position="1"/>
        <end position="18"/>
    </location>
</feature>
<feature type="region of interest" description="Disordered" evidence="1">
    <location>
        <begin position="767"/>
        <end position="793"/>
    </location>
</feature>
<dbReference type="InterPro" id="IPR027628">
    <property type="entry name" value="DotA_TraY"/>
</dbReference>
<dbReference type="Proteomes" id="UP001055955">
    <property type="component" value="Chromosome"/>
</dbReference>
<dbReference type="NCBIfam" id="TIGR04346">
    <property type="entry name" value="DotA_TraY"/>
    <property type="match status" value="1"/>
</dbReference>
<feature type="transmembrane region" description="Helical" evidence="2">
    <location>
        <begin position="553"/>
        <end position="573"/>
    </location>
</feature>
<sequence length="862" mass="93856">MMRLLLLLGLTLSNLAWAEVVSTESKFAAEIAYYVTLQKTSPLMDLLHLIIKIFNTGIILVLTSVAVGSLFYAGALAASEGKGIGRKINAWVMVRTLAGFAALIPLSDGMGTIQHMVGGVVTSSSALVARLSTGLYDLTQPDETSQLASGVAIEGFMNYANEQKSVQDFKKVMQSVVCAIDHNTESEDSFVFEDPLFTITGVTGGKFTFVGNCGELTATNNAENVELMLNAIIQTTKAIVNKVSSTINNNTMPENWSFSTFALGQTSIKSNLYTYHKQMYNDWIVDIPDDVEDVESKEAMDDWIIALLSGDVNVSNIVLPAEDDLKLKIDSFQKSELHTPASDYTPIAGTDSTHVQQVLTLVYNSIKDLSFQKQKAVQSATNTKDRLADKIEAIRSQISIGAMIKQDVKTALDPSNKFGGGGGLNVNTMSEQINLTLTHVISTFKSLLIDKTYHPLEAVQSKGVELLKHVAEDWHVGRYDLAVQTDKVSKIHYTAASAAYATAAGAYAISGVPYPGGVKHFAIYMLFAGVDNLIDALGILADLDVAYLFRYEPFGGAMSILFFIWGAFFGILLPVIPSLIITFSLISWVLLVVEAMLASPLIALGLAHPSSQQFFGASEQSVMLFLQLFLRPVLIFLAVLFSGLLSYCGLTILNESMIILLDTLLPTTVTNIWVDGFILIMAFMVYGYLAFLVLIQCFAIIGMLPDRMASWIGSGPLGQENVLQQVLGVRSSVEGAAQKVGQGGATAASERHTEASYDVSQALDSLDKDRKHKATSDAISKSDEEGEERDDKRIGKKIGAKEIDKSVYKAENENHFMVKAPTIFQKDKYYEKVGDEDSGNIKFNPGWLSHLAMRAAYSRKGG</sequence>
<evidence type="ECO:0000313" key="4">
    <source>
        <dbReference type="EMBL" id="UTC24414.1"/>
    </source>
</evidence>
<name>A0ABY5DKK1_9GAMM</name>
<feature type="transmembrane region" description="Helical" evidence="2">
    <location>
        <begin position="49"/>
        <end position="76"/>
    </location>
</feature>
<keyword evidence="3" id="KW-0732">Signal</keyword>
<keyword evidence="2" id="KW-1133">Transmembrane helix</keyword>
<evidence type="ECO:0000256" key="2">
    <source>
        <dbReference type="SAM" id="Phobius"/>
    </source>
</evidence>